<dbReference type="InterPro" id="IPR038765">
    <property type="entry name" value="Papain-like_cys_pep_sf"/>
</dbReference>
<dbReference type="Gene3D" id="3.90.1720.10">
    <property type="entry name" value="endopeptidase domain like (from Nostoc punctiforme)"/>
    <property type="match status" value="1"/>
</dbReference>
<evidence type="ECO:0000256" key="2">
    <source>
        <dbReference type="ARBA" id="ARBA00022670"/>
    </source>
</evidence>
<proteinExistence type="inferred from homology"/>
<dbReference type="GO" id="GO:0006508">
    <property type="term" value="P:proteolysis"/>
    <property type="evidence" value="ECO:0007669"/>
    <property type="project" value="UniProtKB-KW"/>
</dbReference>
<dbReference type="STRING" id="1208919.CDSE_0725"/>
<dbReference type="InterPro" id="IPR051202">
    <property type="entry name" value="Peptidase_C40"/>
</dbReference>
<feature type="domain" description="NlpC/P60" evidence="5">
    <location>
        <begin position="49"/>
        <end position="173"/>
    </location>
</feature>
<keyword evidence="4" id="KW-0788">Thiol protease</keyword>
<evidence type="ECO:0000256" key="4">
    <source>
        <dbReference type="ARBA" id="ARBA00022807"/>
    </source>
</evidence>
<name>M1L2M1_9PROT</name>
<dbReference type="RefSeq" id="WP_015396409.1">
    <property type="nucleotide sequence ID" value="NC_020294.1"/>
</dbReference>
<evidence type="ECO:0000256" key="3">
    <source>
        <dbReference type="ARBA" id="ARBA00022801"/>
    </source>
</evidence>
<keyword evidence="3 6" id="KW-0378">Hydrolase</keyword>
<dbReference type="PROSITE" id="PS51935">
    <property type="entry name" value="NLPC_P60"/>
    <property type="match status" value="1"/>
</dbReference>
<sequence>MKKNILLTIFVLINIASCCIHEKPTSFKQNFQQIDLRQKIKKINSNNKNKRSILFVMEALKQLNRPYKHGGHSPQTGFDCSGLIVYCAKNSLNISIPRVTKDIIKLGKNINRKKLQPGDLIFFQINSKNQIHVGIYFIDELFIHAPTTGKKVRIDNINNPYWKKHYKTAKRIIY</sequence>
<dbReference type="EMBL" id="CP003803">
    <property type="protein sequence ID" value="AGF46998.1"/>
    <property type="molecule type" value="Genomic_DNA"/>
</dbReference>
<dbReference type="OrthoDB" id="9807055at2"/>
<dbReference type="AlphaFoldDB" id="M1L2M1"/>
<evidence type="ECO:0000259" key="5">
    <source>
        <dbReference type="PROSITE" id="PS51935"/>
    </source>
</evidence>
<dbReference type="PATRIC" id="fig|1208919.3.peg.438"/>
<keyword evidence="2" id="KW-0645">Protease</keyword>
<reference evidence="6 7" key="1">
    <citation type="journal article" date="2013" name="Genome Biol. Evol.">
        <title>Genome evolution and phylogenomic analysis of candidatus kinetoplastibacterium, the betaproteobacterial endosymbionts of strigomonas and angomonas.</title>
        <authorList>
            <person name="Alves J.M."/>
            <person name="Serrano M.G."/>
            <person name="Maia da Silva F."/>
            <person name="Voegtly L.J."/>
            <person name="Matveyev A.V."/>
            <person name="Teixeira M.M."/>
            <person name="Camargo E.P."/>
            <person name="Buck G.A."/>
        </authorList>
    </citation>
    <scope>NUCLEOTIDE SEQUENCE [LARGE SCALE GENOMIC DNA]</scope>
    <source>
        <strain evidence="6 7">TCC079E</strain>
    </source>
</reference>
<dbReference type="HOGENOM" id="CLU_016043_7_1_4"/>
<evidence type="ECO:0000256" key="1">
    <source>
        <dbReference type="ARBA" id="ARBA00007074"/>
    </source>
</evidence>
<dbReference type="PANTHER" id="PTHR47053:SF1">
    <property type="entry name" value="MUREIN DD-ENDOPEPTIDASE MEPH-RELATED"/>
    <property type="match status" value="1"/>
</dbReference>
<protein>
    <submittedName>
        <fullName evidence="6">Cell wall-associated hydrolase</fullName>
    </submittedName>
</protein>
<dbReference type="Proteomes" id="UP000011547">
    <property type="component" value="Chromosome"/>
</dbReference>
<gene>
    <name evidence="6" type="ORF">CDSE_0725</name>
</gene>
<dbReference type="PANTHER" id="PTHR47053">
    <property type="entry name" value="MUREIN DD-ENDOPEPTIDASE MEPH-RELATED"/>
    <property type="match status" value="1"/>
</dbReference>
<dbReference type="KEGG" id="kde:CDSE_0725"/>
<dbReference type="InterPro" id="IPR000064">
    <property type="entry name" value="NLP_P60_dom"/>
</dbReference>
<dbReference type="Pfam" id="PF00877">
    <property type="entry name" value="NLPC_P60"/>
    <property type="match status" value="1"/>
</dbReference>
<accession>M1L2M1</accession>
<evidence type="ECO:0000313" key="7">
    <source>
        <dbReference type="Proteomes" id="UP000011547"/>
    </source>
</evidence>
<comment type="similarity">
    <text evidence="1">Belongs to the peptidase C40 family.</text>
</comment>
<dbReference type="GO" id="GO:0008234">
    <property type="term" value="F:cysteine-type peptidase activity"/>
    <property type="evidence" value="ECO:0007669"/>
    <property type="project" value="UniProtKB-KW"/>
</dbReference>
<organism evidence="6 7">
    <name type="scientific">Candidatus Kinetoplastidibacterium desouzai TCC079E</name>
    <dbReference type="NCBI Taxonomy" id="1208919"/>
    <lineage>
        <taxon>Bacteria</taxon>
        <taxon>Pseudomonadati</taxon>
        <taxon>Pseudomonadota</taxon>
        <taxon>Betaproteobacteria</taxon>
        <taxon>Candidatus Kinetoplastidibacterium</taxon>
    </lineage>
</organism>
<dbReference type="eggNOG" id="COG0791">
    <property type="taxonomic scope" value="Bacteria"/>
</dbReference>
<evidence type="ECO:0000313" key="6">
    <source>
        <dbReference type="EMBL" id="AGF46998.1"/>
    </source>
</evidence>
<dbReference type="SUPFAM" id="SSF54001">
    <property type="entry name" value="Cysteine proteinases"/>
    <property type="match status" value="1"/>
</dbReference>
<keyword evidence="7" id="KW-1185">Reference proteome</keyword>